<evidence type="ECO:0000256" key="3">
    <source>
        <dbReference type="ARBA" id="ARBA00023163"/>
    </source>
</evidence>
<dbReference type="PANTHER" id="PTHR30146">
    <property type="entry name" value="LACI-RELATED TRANSCRIPTIONAL REPRESSOR"/>
    <property type="match status" value="1"/>
</dbReference>
<keyword evidence="3" id="KW-0804">Transcription</keyword>
<dbReference type="SUPFAM" id="SSF47413">
    <property type="entry name" value="lambda repressor-like DNA-binding domains"/>
    <property type="match status" value="1"/>
</dbReference>
<dbReference type="InterPro" id="IPR000843">
    <property type="entry name" value="HTH_LacI"/>
</dbReference>
<protein>
    <submittedName>
        <fullName evidence="5">Glucose-resistance amylase regulator</fullName>
    </submittedName>
</protein>
<evidence type="ECO:0000256" key="1">
    <source>
        <dbReference type="ARBA" id="ARBA00023015"/>
    </source>
</evidence>
<dbReference type="PROSITE" id="PS50932">
    <property type="entry name" value="HTH_LACI_2"/>
    <property type="match status" value="1"/>
</dbReference>
<dbReference type="AlphaFoldDB" id="A0A2X4YL18"/>
<evidence type="ECO:0000313" key="5">
    <source>
        <dbReference type="EMBL" id="SQI52455.1"/>
    </source>
</evidence>
<dbReference type="EMBL" id="LS483476">
    <property type="protein sequence ID" value="SQI52455.1"/>
    <property type="molecule type" value="Genomic_DNA"/>
</dbReference>
<reference evidence="5 6" key="1">
    <citation type="submission" date="2018-06" db="EMBL/GenBank/DDBJ databases">
        <authorList>
            <consortium name="Pathogen Informatics"/>
            <person name="Doyle S."/>
        </authorList>
    </citation>
    <scope>NUCLEOTIDE SEQUENCE [LARGE SCALE GENOMIC DNA]</scope>
    <source>
        <strain evidence="5 6">NCTC4824</strain>
    </source>
</reference>
<dbReference type="SMART" id="SM00354">
    <property type="entry name" value="HTH_LACI"/>
    <property type="match status" value="1"/>
</dbReference>
<organism evidence="5 6">
    <name type="scientific">Lederbergia lenta</name>
    <name type="common">Bacillus lentus</name>
    <dbReference type="NCBI Taxonomy" id="1467"/>
    <lineage>
        <taxon>Bacteria</taxon>
        <taxon>Bacillati</taxon>
        <taxon>Bacillota</taxon>
        <taxon>Bacilli</taxon>
        <taxon>Bacillales</taxon>
        <taxon>Bacillaceae</taxon>
        <taxon>Lederbergia</taxon>
    </lineage>
</organism>
<dbReference type="SUPFAM" id="SSF53822">
    <property type="entry name" value="Periplasmic binding protein-like I"/>
    <property type="match status" value="1"/>
</dbReference>
<evidence type="ECO:0000313" key="6">
    <source>
        <dbReference type="Proteomes" id="UP000249134"/>
    </source>
</evidence>
<dbReference type="InterPro" id="IPR028082">
    <property type="entry name" value="Peripla_BP_I"/>
</dbReference>
<dbReference type="STRING" id="1348624.GCA_001591545_02773"/>
<evidence type="ECO:0000256" key="2">
    <source>
        <dbReference type="ARBA" id="ARBA00023125"/>
    </source>
</evidence>
<dbReference type="Pfam" id="PF00356">
    <property type="entry name" value="LacI"/>
    <property type="match status" value="1"/>
</dbReference>
<dbReference type="InterPro" id="IPR046335">
    <property type="entry name" value="LacI/GalR-like_sensor"/>
</dbReference>
<evidence type="ECO:0000259" key="4">
    <source>
        <dbReference type="PROSITE" id="PS50932"/>
    </source>
</evidence>
<dbReference type="Proteomes" id="UP000249134">
    <property type="component" value="Chromosome 1"/>
</dbReference>
<dbReference type="KEGG" id="blen:NCTC4824_00429"/>
<proteinExistence type="predicted"/>
<dbReference type="RefSeq" id="WP_066143088.1">
    <property type="nucleotide sequence ID" value="NZ_CBCSGM010000002.1"/>
</dbReference>
<dbReference type="InterPro" id="IPR010982">
    <property type="entry name" value="Lambda_DNA-bd_dom_sf"/>
</dbReference>
<keyword evidence="1" id="KW-0805">Transcription regulation</keyword>
<dbReference type="GO" id="GO:0000976">
    <property type="term" value="F:transcription cis-regulatory region binding"/>
    <property type="evidence" value="ECO:0007669"/>
    <property type="project" value="TreeGrafter"/>
</dbReference>
<keyword evidence="6" id="KW-1185">Reference proteome</keyword>
<dbReference type="CDD" id="cd01392">
    <property type="entry name" value="HTH_LacI"/>
    <property type="match status" value="1"/>
</dbReference>
<accession>A0A2X4YL18</accession>
<dbReference type="Gene3D" id="1.10.260.40">
    <property type="entry name" value="lambda repressor-like DNA-binding domains"/>
    <property type="match status" value="1"/>
</dbReference>
<feature type="domain" description="HTH lacI-type" evidence="4">
    <location>
        <begin position="2"/>
        <end position="56"/>
    </location>
</feature>
<dbReference type="Gene3D" id="3.40.50.2300">
    <property type="match status" value="2"/>
</dbReference>
<dbReference type="Pfam" id="PF13377">
    <property type="entry name" value="Peripla_BP_3"/>
    <property type="match status" value="1"/>
</dbReference>
<dbReference type="GO" id="GO:0003700">
    <property type="term" value="F:DNA-binding transcription factor activity"/>
    <property type="evidence" value="ECO:0007669"/>
    <property type="project" value="TreeGrafter"/>
</dbReference>
<gene>
    <name evidence="5" type="primary">ccpA_2</name>
    <name evidence="5" type="ORF">NCTC4824_00429</name>
</gene>
<sequence length="344" mass="38596">MVKIQDVAKDSGCSISTVSRVLNNPDIVNPETRERVLNSVRKLGYYPNEKAKSLSSKKQSLSLGLLIPDITTFYFGELYRGISRTAKNANIDLLLRDLDHEGPLQERILDGMISLKKLGVSGIIISSRLITEEYEEVINRLRIPVVLVLSEHIKSKFSSFKTDDIKASFDAISYLVSRGHKNIGMISSSPSEDKLVGEPRFRGFKNAIDFYNLTFNPGQIAYGDNIRYEGGYHAMEQLLENRSETNISAVFAATDEMAIGAMRCIYDNNLRVPNDISIIGFDNLSISNMVTPKLTTVSQSFEEIGVESVKYLIKILEEPKAQIENGVFYMPHHIVERESVLSFV</sequence>
<dbReference type="PANTHER" id="PTHR30146:SF149">
    <property type="entry name" value="HTH-TYPE TRANSCRIPTIONAL REGULATOR EBGR"/>
    <property type="match status" value="1"/>
</dbReference>
<keyword evidence="2" id="KW-0238">DNA-binding</keyword>
<name>A0A2X4YL18_LEDLE</name>